<evidence type="ECO:0008006" key="4">
    <source>
        <dbReference type="Google" id="ProtNLM"/>
    </source>
</evidence>
<sequence length="531" mass="57745">MAASEAQAVFGRGSRVLEPYEETVLLEDLKVSQMKNRRLRKVLAYLRAGWSNLSDDTWEQTAEEDLVIERMRANLRFTGGVLACEASNLALHALREHDALRQRVSWDYVLADDFELLSRASQHLVRMVAAYGLTVATAERPGLPGDEEYPCFEGAAELLAAFPGAQVARLTESGQAPEVRHRVQGLLADSALAPLIRHDAMGQATPSAEPLDADTCEGVAEPALRMAPSLEAELQALAVEANAALERGESVLIVGTNRLWRRNVAANLQRVGLPVLQLRGDKLHLKDFRDEKQCERARADALYRLRVNAADDVAWRTLLALGDSVARSAAVDYLRQAVGAGAAGAPVRLREALELLDAGNVAADSLTAPLLDDLLAAYCQVKDAFEFEEHAKPGDCVLPREQAVSGEADSQQNDAPSSSKPNILVASPDQAAGLRFDVVVFGGFVNGLIPCRAYCDPVGMAEQSRRREHARDVRTVYGVASCARKRLLFTGFATCSLQAAETMDVHIESIKLRKGLRTVTTQPSELANLLH</sequence>
<dbReference type="SUPFAM" id="SSF52540">
    <property type="entry name" value="P-loop containing nucleoside triphosphate hydrolases"/>
    <property type="match status" value="1"/>
</dbReference>
<dbReference type="InterPro" id="IPR027417">
    <property type="entry name" value="P-loop_NTPase"/>
</dbReference>
<evidence type="ECO:0000313" key="3">
    <source>
        <dbReference type="Proteomes" id="UP000293345"/>
    </source>
</evidence>
<dbReference type="RefSeq" id="WP_129424285.1">
    <property type="nucleotide sequence ID" value="NZ_SDPW01000001.1"/>
</dbReference>
<accession>A0A4Q2JYN6</accession>
<dbReference type="Proteomes" id="UP000293345">
    <property type="component" value="Unassembled WGS sequence"/>
</dbReference>
<organism evidence="2 3">
    <name type="scientific">Senegalimassilia faecalis</name>
    <dbReference type="NCBI Taxonomy" id="2509433"/>
    <lineage>
        <taxon>Bacteria</taxon>
        <taxon>Bacillati</taxon>
        <taxon>Actinomycetota</taxon>
        <taxon>Coriobacteriia</taxon>
        <taxon>Coriobacteriales</taxon>
        <taxon>Coriobacteriaceae</taxon>
        <taxon>Senegalimassilia</taxon>
    </lineage>
</organism>
<comment type="caution">
    <text evidence="2">The sequence shown here is derived from an EMBL/GenBank/DDBJ whole genome shotgun (WGS) entry which is preliminary data.</text>
</comment>
<name>A0A4Q2JYN6_9ACTN</name>
<proteinExistence type="predicted"/>
<feature type="compositionally biased region" description="Polar residues" evidence="1">
    <location>
        <begin position="408"/>
        <end position="421"/>
    </location>
</feature>
<protein>
    <recommendedName>
        <fullName evidence="4">DNA helicase</fullName>
    </recommendedName>
</protein>
<reference evidence="2 3" key="1">
    <citation type="submission" date="2019-01" db="EMBL/GenBank/DDBJ databases">
        <title>Senegalimassilia sp. nov. KGMB04484 isolated human feces.</title>
        <authorList>
            <person name="Han K.-I."/>
            <person name="Kim J.-S."/>
            <person name="Lee K.C."/>
            <person name="Suh M.K."/>
            <person name="Eom M.K."/>
            <person name="Lee J.H."/>
            <person name="Park S.-H."/>
            <person name="Kang S.W."/>
            <person name="Park J.-E."/>
            <person name="Oh B.S."/>
            <person name="Yu S.Y."/>
            <person name="Choi S.-H."/>
            <person name="Lee D.H."/>
            <person name="Yoon H."/>
            <person name="Kim B.-Y."/>
            <person name="Lee J.H."/>
            <person name="Lee J.-S."/>
        </authorList>
    </citation>
    <scope>NUCLEOTIDE SEQUENCE [LARGE SCALE GENOMIC DNA]</scope>
    <source>
        <strain evidence="2 3">KGMB04484</strain>
    </source>
</reference>
<dbReference type="EMBL" id="SDPW01000001">
    <property type="protein sequence ID" value="RXZ54179.1"/>
    <property type="molecule type" value="Genomic_DNA"/>
</dbReference>
<evidence type="ECO:0000256" key="1">
    <source>
        <dbReference type="SAM" id="MobiDB-lite"/>
    </source>
</evidence>
<dbReference type="AlphaFoldDB" id="A0A4Q2JYN6"/>
<keyword evidence="3" id="KW-1185">Reference proteome</keyword>
<gene>
    <name evidence="2" type="ORF">ET524_06600</name>
</gene>
<feature type="region of interest" description="Disordered" evidence="1">
    <location>
        <begin position="403"/>
        <end position="423"/>
    </location>
</feature>
<evidence type="ECO:0000313" key="2">
    <source>
        <dbReference type="EMBL" id="RXZ54179.1"/>
    </source>
</evidence>